<evidence type="ECO:0000313" key="2">
    <source>
        <dbReference type="Proteomes" id="UP000192445"/>
    </source>
</evidence>
<reference evidence="1 2" key="1">
    <citation type="submission" date="2017-03" db="EMBL/GenBank/DDBJ databases">
        <title>Complete Genome Sequence of a natural compounds producer, Streptomyces violaceus S21.</title>
        <authorList>
            <person name="Zhong C."/>
            <person name="Zhao Z."/>
            <person name="Fu J."/>
            <person name="Zong G."/>
            <person name="Qin R."/>
            <person name="Cao G."/>
        </authorList>
    </citation>
    <scope>NUCLEOTIDE SEQUENCE [LARGE SCALE GENOMIC DNA]</scope>
    <source>
        <strain evidence="1 2">S21</strain>
    </source>
</reference>
<protein>
    <recommendedName>
        <fullName evidence="3">Prevent-host-death family protein</fullName>
    </recommendedName>
</protein>
<sequence>MTTMPAEANFSELIQKPKDTVARMQVNARRGLLLHRRDEEDLYLTTAARAEQAVQVVDSTTRMFVALLRESPAAVELLTRAFPEAFPWVRFLPRKAVQEFLLEFVETARASTSLGSLAPITTVIAAWKHTAEIYADPELHATLTQDHGDGDFGDVPVPPSEDE</sequence>
<gene>
    <name evidence="1" type="ORF">B1H20_19215</name>
</gene>
<dbReference type="EMBL" id="CP020570">
    <property type="protein sequence ID" value="ARF63261.1"/>
    <property type="molecule type" value="Genomic_DNA"/>
</dbReference>
<evidence type="ECO:0000313" key="1">
    <source>
        <dbReference type="EMBL" id="ARF63261.1"/>
    </source>
</evidence>
<dbReference type="Proteomes" id="UP000192445">
    <property type="component" value="Chromosome"/>
</dbReference>
<accession>A0A1V0UDP3</accession>
<dbReference type="GeneID" id="63981637"/>
<organism evidence="1 2">
    <name type="scientific">Streptomyces violaceoruber</name>
    <dbReference type="NCBI Taxonomy" id="1935"/>
    <lineage>
        <taxon>Bacteria</taxon>
        <taxon>Bacillati</taxon>
        <taxon>Actinomycetota</taxon>
        <taxon>Actinomycetes</taxon>
        <taxon>Kitasatosporales</taxon>
        <taxon>Streptomycetaceae</taxon>
        <taxon>Streptomyces</taxon>
        <taxon>Streptomyces violaceoruber group</taxon>
    </lineage>
</organism>
<proteinExistence type="predicted"/>
<evidence type="ECO:0008006" key="3">
    <source>
        <dbReference type="Google" id="ProtNLM"/>
    </source>
</evidence>
<name>A0A1V0UDP3_STRVN</name>
<dbReference type="KEGG" id="svu:B1H20_19215"/>
<dbReference type="RefSeq" id="WP_030118996.1">
    <property type="nucleotide sequence ID" value="NZ_CP020570.1"/>
</dbReference>
<dbReference type="AlphaFoldDB" id="A0A1V0UDP3"/>
<dbReference type="OrthoDB" id="3378334at2"/>
<dbReference type="STRING" id="1935.B1H20_19215"/>